<dbReference type="GO" id="GO:0008658">
    <property type="term" value="F:penicillin binding"/>
    <property type="evidence" value="ECO:0007669"/>
    <property type="project" value="UniProtKB-UniRule"/>
</dbReference>
<evidence type="ECO:0000256" key="3">
    <source>
        <dbReference type="ARBA" id="ARBA00022475"/>
    </source>
</evidence>
<comment type="pathway">
    <text evidence="14">Cell wall biogenesis; peptidoglycan biosynthesis.</text>
</comment>
<evidence type="ECO:0000256" key="5">
    <source>
        <dbReference type="ARBA" id="ARBA00022645"/>
    </source>
</evidence>
<dbReference type="SUPFAM" id="SSF56519">
    <property type="entry name" value="Penicillin binding protein dimerisation domain"/>
    <property type="match status" value="1"/>
</dbReference>
<dbReference type="EMBL" id="CAACYJ010000035">
    <property type="protein sequence ID" value="VFB20279.1"/>
    <property type="molecule type" value="Genomic_DNA"/>
</dbReference>
<keyword evidence="9 14" id="KW-0133">Cell shape</keyword>
<dbReference type="GO" id="GO:0008360">
    <property type="term" value="P:regulation of cell shape"/>
    <property type="evidence" value="ECO:0007669"/>
    <property type="project" value="UniProtKB-KW"/>
</dbReference>
<dbReference type="Gene3D" id="3.90.1310.10">
    <property type="entry name" value="Penicillin-binding protein 2a (Domain 2)"/>
    <property type="match status" value="1"/>
</dbReference>
<evidence type="ECO:0000256" key="9">
    <source>
        <dbReference type="ARBA" id="ARBA00022960"/>
    </source>
</evidence>
<keyword evidence="6 14" id="KW-0645">Protease</keyword>
<dbReference type="GO" id="GO:0071555">
    <property type="term" value="P:cell wall organization"/>
    <property type="evidence" value="ECO:0007669"/>
    <property type="project" value="UniProtKB-KW"/>
</dbReference>
<dbReference type="SUPFAM" id="SSF56601">
    <property type="entry name" value="beta-lactamase/transpeptidase-like"/>
    <property type="match status" value="1"/>
</dbReference>
<comment type="subcellular location">
    <subcellularLocation>
        <location evidence="14">Cell inner membrane</location>
        <topology evidence="14">Single-pass membrane protein</topology>
    </subcellularLocation>
    <subcellularLocation>
        <location evidence="2">Cell membrane</location>
    </subcellularLocation>
    <subcellularLocation>
        <location evidence="1">Membrane</location>
        <topology evidence="1">Single-pass membrane protein</topology>
    </subcellularLocation>
</comment>
<evidence type="ECO:0000313" key="20">
    <source>
        <dbReference type="Proteomes" id="UP001212337"/>
    </source>
</evidence>
<evidence type="ECO:0000256" key="7">
    <source>
        <dbReference type="ARBA" id="ARBA00022692"/>
    </source>
</evidence>
<dbReference type="GO" id="GO:0006508">
    <property type="term" value="P:proteolysis"/>
    <property type="evidence" value="ECO:0007669"/>
    <property type="project" value="UniProtKB-KW"/>
</dbReference>
<dbReference type="PANTHER" id="PTHR30627">
    <property type="entry name" value="PEPTIDOGLYCAN D,D-TRANSPEPTIDASE"/>
    <property type="match status" value="1"/>
</dbReference>
<dbReference type="Gene3D" id="3.40.710.10">
    <property type="entry name" value="DD-peptidase/beta-lactamase superfamily"/>
    <property type="match status" value="1"/>
</dbReference>
<dbReference type="InterPro" id="IPR005311">
    <property type="entry name" value="PBP_dimer"/>
</dbReference>
<dbReference type="GO" id="GO:0005886">
    <property type="term" value="C:plasma membrane"/>
    <property type="evidence" value="ECO:0007669"/>
    <property type="project" value="UniProtKB-SubCell"/>
</dbReference>
<dbReference type="GO" id="GO:0009002">
    <property type="term" value="F:serine-type D-Ala-D-Ala carboxypeptidase activity"/>
    <property type="evidence" value="ECO:0007669"/>
    <property type="project" value="UniProtKB-UniRule"/>
</dbReference>
<evidence type="ECO:0000256" key="10">
    <source>
        <dbReference type="ARBA" id="ARBA00022984"/>
    </source>
</evidence>
<dbReference type="InterPro" id="IPR012338">
    <property type="entry name" value="Beta-lactam/transpept-like"/>
</dbReference>
<comment type="function">
    <text evidence="14">Catalyzes cross-linking of the peptidoglycan cell wall.</text>
</comment>
<protein>
    <recommendedName>
        <fullName evidence="14">Peptidoglycan D,D-transpeptidase MrdA</fullName>
        <ecNumber evidence="14">3.4.16.4</ecNumber>
    </recommendedName>
    <alternativeName>
        <fullName evidence="14">Penicillin-binding protein 2</fullName>
        <shortName evidence="14">PBP-2</shortName>
    </alternativeName>
</protein>
<evidence type="ECO:0000313" key="19">
    <source>
        <dbReference type="Proteomes" id="UP000330809"/>
    </source>
</evidence>
<evidence type="ECO:0000256" key="6">
    <source>
        <dbReference type="ARBA" id="ARBA00022670"/>
    </source>
</evidence>
<comment type="caution">
    <text evidence="14">Lacks conserved residue(s) required for the propagation of feature annotation.</text>
</comment>
<evidence type="ECO:0000313" key="17">
    <source>
        <dbReference type="EMBL" id="MDA7021969.1"/>
    </source>
</evidence>
<reference evidence="17 20" key="2">
    <citation type="submission" date="2023-01" db="EMBL/GenBank/DDBJ databases">
        <title>Effects of deletion of Siderophore biosynthase gene in Pseudomonas fragi on quorum sensing and spoliage ability.</title>
        <authorList>
            <person name="Cui F."/>
            <person name="Wang D."/>
            <person name="Liu J."/>
            <person name="Wang Q."/>
            <person name="Li T."/>
            <person name="Li J."/>
        </authorList>
    </citation>
    <scope>NUCLEOTIDE SEQUENCE [LARGE SCALE GENOMIC DNA]</scope>
    <source>
        <strain evidence="17 20">MS-10</strain>
    </source>
</reference>
<keyword evidence="10 14" id="KW-0573">Peptidoglycan synthesis</keyword>
<keyword evidence="7 14" id="KW-0812">Transmembrane</keyword>
<feature type="domain" description="Penicillin-binding protein transpeptidase" evidence="15">
    <location>
        <begin position="268"/>
        <end position="604"/>
    </location>
</feature>
<dbReference type="HAMAP" id="MF_02081">
    <property type="entry name" value="MrdA_transpept"/>
    <property type="match status" value="1"/>
</dbReference>
<dbReference type="InterPro" id="IPR036138">
    <property type="entry name" value="PBP_dimer_sf"/>
</dbReference>
<dbReference type="Pfam" id="PF00905">
    <property type="entry name" value="Transpeptidase"/>
    <property type="match status" value="1"/>
</dbReference>
<evidence type="ECO:0000256" key="2">
    <source>
        <dbReference type="ARBA" id="ARBA00004236"/>
    </source>
</evidence>
<evidence type="ECO:0000256" key="13">
    <source>
        <dbReference type="ARBA" id="ARBA00023316"/>
    </source>
</evidence>
<organism evidence="18 19">
    <name type="scientific">Pseudomonas fragi</name>
    <dbReference type="NCBI Taxonomy" id="296"/>
    <lineage>
        <taxon>Bacteria</taxon>
        <taxon>Pseudomonadati</taxon>
        <taxon>Pseudomonadota</taxon>
        <taxon>Gammaproteobacteria</taxon>
        <taxon>Pseudomonadales</taxon>
        <taxon>Pseudomonadaceae</taxon>
        <taxon>Pseudomonas</taxon>
    </lineage>
</organism>
<dbReference type="GO" id="GO:0009252">
    <property type="term" value="P:peptidoglycan biosynthetic process"/>
    <property type="evidence" value="ECO:0007669"/>
    <property type="project" value="UniProtKB-UniRule"/>
</dbReference>
<evidence type="ECO:0000259" key="16">
    <source>
        <dbReference type="Pfam" id="PF03717"/>
    </source>
</evidence>
<dbReference type="Pfam" id="PF03717">
    <property type="entry name" value="PBP_dimer"/>
    <property type="match status" value="1"/>
</dbReference>
<evidence type="ECO:0000256" key="8">
    <source>
        <dbReference type="ARBA" id="ARBA00022801"/>
    </source>
</evidence>
<gene>
    <name evidence="18" type="primary">mrdA_1</name>
    <name evidence="14 17" type="synonym">mrdA</name>
    <name evidence="18" type="ORF">NCTC10754_02894</name>
    <name evidence="17" type="ORF">PI499_08745</name>
</gene>
<evidence type="ECO:0000259" key="15">
    <source>
        <dbReference type="Pfam" id="PF00905"/>
    </source>
</evidence>
<keyword evidence="8 14" id="KW-0378">Hydrolase</keyword>
<dbReference type="UniPathway" id="UPA00219"/>
<dbReference type="RefSeq" id="WP_095000391.1">
    <property type="nucleotide sequence ID" value="NZ_CAACYJ010000035.1"/>
</dbReference>
<comment type="catalytic activity">
    <reaction evidence="14">
        <text>Preferential cleavage: (Ac)2-L-Lys-D-Ala-|-D-Ala. Also transpeptidation of peptidyl-alanyl moieties that are N-acyl substituents of D-alanine.</text>
        <dbReference type="EC" id="3.4.16.4"/>
    </reaction>
</comment>
<feature type="domain" description="Penicillin-binding protein dimerisation" evidence="16">
    <location>
        <begin position="63"/>
        <end position="235"/>
    </location>
</feature>
<dbReference type="Proteomes" id="UP001212337">
    <property type="component" value="Unassembled WGS sequence"/>
</dbReference>
<keyword evidence="3 14" id="KW-1003">Cell membrane</keyword>
<dbReference type="AlphaFoldDB" id="A0A267D9S2"/>
<evidence type="ECO:0000256" key="11">
    <source>
        <dbReference type="ARBA" id="ARBA00022989"/>
    </source>
</evidence>
<dbReference type="GO" id="GO:0071972">
    <property type="term" value="F:peptidoglycan L,D-transpeptidase activity"/>
    <property type="evidence" value="ECO:0007669"/>
    <property type="project" value="TreeGrafter"/>
</dbReference>
<dbReference type="Gene3D" id="3.30.1390.30">
    <property type="entry name" value="Penicillin-binding protein 2a, domain 3"/>
    <property type="match status" value="1"/>
</dbReference>
<keyword evidence="12 14" id="KW-0472">Membrane</keyword>
<evidence type="ECO:0000313" key="18">
    <source>
        <dbReference type="EMBL" id="VFB20279.1"/>
    </source>
</evidence>
<dbReference type="InterPro" id="IPR017790">
    <property type="entry name" value="Penicillin-binding_protein_2"/>
</dbReference>
<dbReference type="InterPro" id="IPR001460">
    <property type="entry name" value="PCN-bd_Tpept"/>
</dbReference>
<dbReference type="InterPro" id="IPR050515">
    <property type="entry name" value="Beta-lactam/transpept"/>
</dbReference>
<accession>A0A267D9S2</accession>
<evidence type="ECO:0000256" key="12">
    <source>
        <dbReference type="ARBA" id="ARBA00023136"/>
    </source>
</evidence>
<dbReference type="EMBL" id="JAQJVI010000008">
    <property type="protein sequence ID" value="MDA7021969.1"/>
    <property type="molecule type" value="Genomic_DNA"/>
</dbReference>
<feature type="transmembrane region" description="Helical" evidence="14">
    <location>
        <begin position="21"/>
        <end position="41"/>
    </location>
</feature>
<evidence type="ECO:0000256" key="14">
    <source>
        <dbReference type="HAMAP-Rule" id="MF_02081"/>
    </source>
</evidence>
<reference evidence="18 19" key="1">
    <citation type="submission" date="2019-02" db="EMBL/GenBank/DDBJ databases">
        <authorList>
            <consortium name="Pathogen Informatics"/>
        </authorList>
    </citation>
    <scope>NUCLEOTIDE SEQUENCE [LARGE SCALE GENOMIC DNA]</scope>
    <source>
        <strain evidence="18 19">3012STDY7103891</strain>
    </source>
</reference>
<dbReference type="NCBIfam" id="TIGR03423">
    <property type="entry name" value="pbp2_mrdA"/>
    <property type="match status" value="1"/>
</dbReference>
<dbReference type="EC" id="3.4.16.4" evidence="14"/>
<evidence type="ECO:0000256" key="1">
    <source>
        <dbReference type="ARBA" id="ARBA00004167"/>
    </source>
</evidence>
<sequence length="631" mass="70114">MPEPIPLKDHDSEKRLVNKRLIACAALVLAISCALIGRMYFLQVTEFDYNSTVSENNRVHVLPIPPERGFIYDRNGVLLADNQPSFNMTITRERAGDTAKVLDSVISILHLPEEDRAVFAKAMKQARHPFDPSTLLYELTEDQIALLAVNQFRLPGIDVEAQFVRHYPQGDHFAHSVGYVGRINEKEAKQLNATQYRGTQSIGKTGIERFYENELHGQVGFEEVETNAQGRVMRVLRHTDAVAGKNIVLSLDIKLQEAAEDALGDRRGSIIALDPKTGEVLAMVSKPSFDPNLFVTGISSRDYSGLRDSIDKPLFNRALRGLYAPGSTIKPEVAIAGLDSGVISASTRVFDPGYFQLPNVDHKYRNWNHSGDGWVDLNAAIMRSNDTYFYDLASKLGIDRMHDYMAEFGLGQKVSLDMFEESSGLMPSREWKRSTRRQAWFPGETVILGIGQGYMQVTPLQLAQATALIANKGVWNRPHLARTVDGTPPVDEHPIPNLVLRDPRDWDQVNHAMQLVMHDPRGIARAAAQGVQYRIAGKSGTAQVVAIKQGERYNRLKTAERNRDNALFVGFAPAEDPQIVISVMIENGEAGGRVAGPVVRKVMDAWLLDNQGLLKPQYASPQVKGHATPHV</sequence>
<keyword evidence="4 14" id="KW-0997">Cell inner membrane</keyword>
<name>A0A267D9S2_PSEFR</name>
<keyword evidence="11 14" id="KW-1133">Transmembrane helix</keyword>
<keyword evidence="13 14" id="KW-0961">Cell wall biogenesis/degradation</keyword>
<proteinExistence type="inferred from homology"/>
<evidence type="ECO:0000256" key="4">
    <source>
        <dbReference type="ARBA" id="ARBA00022519"/>
    </source>
</evidence>
<feature type="active site" description="Acyl-ester intermediate" evidence="14">
    <location>
        <position position="327"/>
    </location>
</feature>
<keyword evidence="20" id="KW-1185">Reference proteome</keyword>
<dbReference type="Proteomes" id="UP000330809">
    <property type="component" value="Unassembled WGS sequence"/>
</dbReference>
<dbReference type="PANTHER" id="PTHR30627:SF2">
    <property type="entry name" value="PEPTIDOGLYCAN D,D-TRANSPEPTIDASE MRDA"/>
    <property type="match status" value="1"/>
</dbReference>
<keyword evidence="5 14" id="KW-0121">Carboxypeptidase</keyword>
<comment type="similarity">
    <text evidence="14">Belongs to the transpeptidase family. MrdA subfamily.</text>
</comment>